<dbReference type="Proteomes" id="UP001153148">
    <property type="component" value="Unassembled WGS sequence"/>
</dbReference>
<evidence type="ECO:0008006" key="4">
    <source>
        <dbReference type="Google" id="ProtNLM"/>
    </source>
</evidence>
<feature type="region of interest" description="Disordered" evidence="1">
    <location>
        <begin position="105"/>
        <end position="139"/>
    </location>
</feature>
<dbReference type="EMBL" id="CAJPIN010032290">
    <property type="protein sequence ID" value="CAG2064190.1"/>
    <property type="molecule type" value="Genomic_DNA"/>
</dbReference>
<protein>
    <recommendedName>
        <fullName evidence="4">Ribosomal protein S21</fullName>
    </recommendedName>
</protein>
<reference evidence="2" key="1">
    <citation type="submission" date="2021-03" db="EMBL/GenBank/DDBJ databases">
        <authorList>
            <person name="Tran Van P."/>
        </authorList>
    </citation>
    <scope>NUCLEOTIDE SEQUENCE</scope>
</reference>
<comment type="caution">
    <text evidence="2">The sequence shown here is derived from an EMBL/GenBank/DDBJ whole genome shotgun (WGS) entry which is preliminary data.</text>
</comment>
<accession>A0ABN7P8Q9</accession>
<keyword evidence="3" id="KW-1185">Reference proteome</keyword>
<evidence type="ECO:0000313" key="3">
    <source>
        <dbReference type="Proteomes" id="UP001153148"/>
    </source>
</evidence>
<name>A0ABN7P8Q9_TIMPD</name>
<evidence type="ECO:0000256" key="1">
    <source>
        <dbReference type="SAM" id="MobiDB-lite"/>
    </source>
</evidence>
<gene>
    <name evidence="2" type="ORF">TPAB3V08_LOCUS11137</name>
</gene>
<evidence type="ECO:0000313" key="2">
    <source>
        <dbReference type="EMBL" id="CAG2064190.1"/>
    </source>
</evidence>
<sequence>MTFTNTPQNKRNKQHDFTIINSAVSCREVHKILEEERLRWYGHVMRMEKEKIPYKMEMKHVGKRLQERQRKRLEKQIKASVLVVRPGYFTPPVPCPAGCPTAFKSNSPLIGASPSRGEDPPIHHLGRRPTGNFVPPTSN</sequence>
<organism evidence="2 3">
    <name type="scientific">Timema podura</name>
    <name type="common">Walking stick</name>
    <dbReference type="NCBI Taxonomy" id="61482"/>
    <lineage>
        <taxon>Eukaryota</taxon>
        <taxon>Metazoa</taxon>
        <taxon>Ecdysozoa</taxon>
        <taxon>Arthropoda</taxon>
        <taxon>Hexapoda</taxon>
        <taxon>Insecta</taxon>
        <taxon>Pterygota</taxon>
        <taxon>Neoptera</taxon>
        <taxon>Polyneoptera</taxon>
        <taxon>Phasmatodea</taxon>
        <taxon>Timematodea</taxon>
        <taxon>Timematoidea</taxon>
        <taxon>Timematidae</taxon>
        <taxon>Timema</taxon>
    </lineage>
</organism>
<proteinExistence type="predicted"/>